<protein>
    <submittedName>
        <fullName evidence="2">Uncharacterized protein</fullName>
    </submittedName>
</protein>
<organism evidence="2 3">
    <name type="scientific">Colocasia esculenta</name>
    <name type="common">Wild taro</name>
    <name type="synonym">Arum esculentum</name>
    <dbReference type="NCBI Taxonomy" id="4460"/>
    <lineage>
        <taxon>Eukaryota</taxon>
        <taxon>Viridiplantae</taxon>
        <taxon>Streptophyta</taxon>
        <taxon>Embryophyta</taxon>
        <taxon>Tracheophyta</taxon>
        <taxon>Spermatophyta</taxon>
        <taxon>Magnoliopsida</taxon>
        <taxon>Liliopsida</taxon>
        <taxon>Araceae</taxon>
        <taxon>Aroideae</taxon>
        <taxon>Colocasieae</taxon>
        <taxon>Colocasia</taxon>
    </lineage>
</organism>
<reference evidence="2" key="1">
    <citation type="submission" date="2017-07" db="EMBL/GenBank/DDBJ databases">
        <title>Taro Niue Genome Assembly and Annotation.</title>
        <authorList>
            <person name="Atibalentja N."/>
            <person name="Keating K."/>
            <person name="Fields C.J."/>
        </authorList>
    </citation>
    <scope>NUCLEOTIDE SEQUENCE</scope>
    <source>
        <strain evidence="2">Niue_2</strain>
        <tissue evidence="2">Leaf</tissue>
    </source>
</reference>
<dbReference type="Proteomes" id="UP000652761">
    <property type="component" value="Unassembled WGS sequence"/>
</dbReference>
<accession>A0A843WR14</accession>
<proteinExistence type="predicted"/>
<evidence type="ECO:0000313" key="2">
    <source>
        <dbReference type="EMBL" id="MQM07801.1"/>
    </source>
</evidence>
<sequence length="228" mass="24758">MKSFREGVGSFAEPSAIAGRDRIDGDDEDPMVAWVARATTERGEYELDEEADDSEDPPRPNTFLARAIEAAEEEGGDGDVGGGRQPHSSQFRTTEEDEVDLLGDLSIRAEGGANVDDDVQFERLMLGPIARSQSMREAPVIASSQPRRKGSHTQSAAPSQDAKGKALVTCQPTKGKGKDIGLAGGLAKGIVIREPTAPAQKKKSWFSWGFKKGKKWLPLFWIHLILQI</sequence>
<name>A0A843WR14_COLES</name>
<feature type="region of interest" description="Disordered" evidence="1">
    <location>
        <begin position="1"/>
        <end position="96"/>
    </location>
</feature>
<dbReference type="EMBL" id="NMUH01003956">
    <property type="protein sequence ID" value="MQM07801.1"/>
    <property type="molecule type" value="Genomic_DNA"/>
</dbReference>
<dbReference type="AlphaFoldDB" id="A0A843WR14"/>
<gene>
    <name evidence="2" type="ORF">Taro_040646</name>
</gene>
<evidence type="ECO:0000313" key="3">
    <source>
        <dbReference type="Proteomes" id="UP000652761"/>
    </source>
</evidence>
<feature type="region of interest" description="Disordered" evidence="1">
    <location>
        <begin position="135"/>
        <end position="165"/>
    </location>
</feature>
<evidence type="ECO:0000256" key="1">
    <source>
        <dbReference type="SAM" id="MobiDB-lite"/>
    </source>
</evidence>
<feature type="compositionally biased region" description="Acidic residues" evidence="1">
    <location>
        <begin position="46"/>
        <end position="55"/>
    </location>
</feature>
<keyword evidence="3" id="KW-1185">Reference proteome</keyword>
<comment type="caution">
    <text evidence="2">The sequence shown here is derived from an EMBL/GenBank/DDBJ whole genome shotgun (WGS) entry which is preliminary data.</text>
</comment>